<sequence length="129" mass="13866">MLMYLVTILEWGPKYNLAKFQCDLLTGFTVAILTVPQGISYACLASLHLVIGLYSSSIPSLIYAIFGSSTNVVVGGTVVVSLFLALAIGGSEQKYRQLTIWSCTRICSSPPPSSLDSFKQRSASSGHKL</sequence>
<reference evidence="8 9" key="1">
    <citation type="submission" date="2020-08" db="EMBL/GenBank/DDBJ databases">
        <title>Plant Genome Project.</title>
        <authorList>
            <person name="Zhang R.-G."/>
        </authorList>
    </citation>
    <scope>NUCLEOTIDE SEQUENCE [LARGE SCALE GENOMIC DNA]</scope>
    <source>
        <tissue evidence="8">Rhizome</tissue>
    </source>
</reference>
<evidence type="ECO:0000313" key="9">
    <source>
        <dbReference type="Proteomes" id="UP000734854"/>
    </source>
</evidence>
<evidence type="ECO:0000256" key="6">
    <source>
        <dbReference type="SAM" id="Phobius"/>
    </source>
</evidence>
<name>A0A8J5G9W6_ZINOF</name>
<evidence type="ECO:0000313" key="8">
    <source>
        <dbReference type="EMBL" id="KAG6498739.1"/>
    </source>
</evidence>
<dbReference type="InterPro" id="IPR001902">
    <property type="entry name" value="SLC26A/SulP_fam"/>
</dbReference>
<dbReference type="GO" id="GO:0055085">
    <property type="term" value="P:transmembrane transport"/>
    <property type="evidence" value="ECO:0007669"/>
    <property type="project" value="InterPro"/>
</dbReference>
<evidence type="ECO:0000256" key="3">
    <source>
        <dbReference type="ARBA" id="ARBA00022989"/>
    </source>
</evidence>
<feature type="transmembrane region" description="Helical" evidence="6">
    <location>
        <begin position="61"/>
        <end position="88"/>
    </location>
</feature>
<dbReference type="GO" id="GO:0016020">
    <property type="term" value="C:membrane"/>
    <property type="evidence" value="ECO:0007669"/>
    <property type="project" value="UniProtKB-SubCell"/>
</dbReference>
<accession>A0A8J5G9W6</accession>
<feature type="compositionally biased region" description="Polar residues" evidence="5">
    <location>
        <begin position="114"/>
        <end position="129"/>
    </location>
</feature>
<gene>
    <name evidence="8" type="ORF">ZIOFF_038461</name>
</gene>
<evidence type="ECO:0000256" key="2">
    <source>
        <dbReference type="ARBA" id="ARBA00022692"/>
    </source>
</evidence>
<keyword evidence="3 6" id="KW-1133">Transmembrane helix</keyword>
<organism evidence="8 9">
    <name type="scientific">Zingiber officinale</name>
    <name type="common">Ginger</name>
    <name type="synonym">Amomum zingiber</name>
    <dbReference type="NCBI Taxonomy" id="94328"/>
    <lineage>
        <taxon>Eukaryota</taxon>
        <taxon>Viridiplantae</taxon>
        <taxon>Streptophyta</taxon>
        <taxon>Embryophyta</taxon>
        <taxon>Tracheophyta</taxon>
        <taxon>Spermatophyta</taxon>
        <taxon>Magnoliopsida</taxon>
        <taxon>Liliopsida</taxon>
        <taxon>Zingiberales</taxon>
        <taxon>Zingiberaceae</taxon>
        <taxon>Zingiber</taxon>
    </lineage>
</organism>
<dbReference type="PANTHER" id="PTHR11814">
    <property type="entry name" value="SULFATE TRANSPORTER"/>
    <property type="match status" value="1"/>
</dbReference>
<evidence type="ECO:0000256" key="5">
    <source>
        <dbReference type="SAM" id="MobiDB-lite"/>
    </source>
</evidence>
<proteinExistence type="predicted"/>
<feature type="transmembrane region" description="Helical" evidence="6">
    <location>
        <begin position="24"/>
        <end position="55"/>
    </location>
</feature>
<comment type="caution">
    <text evidence="8">The sequence shown here is derived from an EMBL/GenBank/DDBJ whole genome shotgun (WGS) entry which is preliminary data.</text>
</comment>
<feature type="region of interest" description="Disordered" evidence="5">
    <location>
        <begin position="110"/>
        <end position="129"/>
    </location>
</feature>
<dbReference type="Pfam" id="PF00916">
    <property type="entry name" value="Sulfate_transp"/>
    <property type="match status" value="1"/>
</dbReference>
<dbReference type="EMBL" id="JACMSC010000011">
    <property type="protein sequence ID" value="KAG6498739.1"/>
    <property type="molecule type" value="Genomic_DNA"/>
</dbReference>
<feature type="domain" description="SLC26A/SulP transporter" evidence="7">
    <location>
        <begin position="20"/>
        <end position="91"/>
    </location>
</feature>
<evidence type="ECO:0000256" key="1">
    <source>
        <dbReference type="ARBA" id="ARBA00004141"/>
    </source>
</evidence>
<dbReference type="AlphaFoldDB" id="A0A8J5G9W6"/>
<comment type="subcellular location">
    <subcellularLocation>
        <location evidence="1">Membrane</location>
        <topology evidence="1">Multi-pass membrane protein</topology>
    </subcellularLocation>
</comment>
<keyword evidence="4 6" id="KW-0472">Membrane</keyword>
<dbReference type="Proteomes" id="UP000734854">
    <property type="component" value="Unassembled WGS sequence"/>
</dbReference>
<keyword evidence="9" id="KW-1185">Reference proteome</keyword>
<keyword evidence="2 6" id="KW-0812">Transmembrane</keyword>
<protein>
    <recommendedName>
        <fullName evidence="7">SLC26A/SulP transporter domain-containing protein</fullName>
    </recommendedName>
</protein>
<evidence type="ECO:0000259" key="7">
    <source>
        <dbReference type="Pfam" id="PF00916"/>
    </source>
</evidence>
<evidence type="ECO:0000256" key="4">
    <source>
        <dbReference type="ARBA" id="ARBA00023136"/>
    </source>
</evidence>
<dbReference type="InterPro" id="IPR011547">
    <property type="entry name" value="SLC26A/SulP_dom"/>
</dbReference>